<evidence type="ECO:0000259" key="3">
    <source>
        <dbReference type="PROSITE" id="PS51898"/>
    </source>
</evidence>
<dbReference type="InterPro" id="IPR046668">
    <property type="entry name" value="DUF6538"/>
</dbReference>
<dbReference type="InterPro" id="IPR013762">
    <property type="entry name" value="Integrase-like_cat_sf"/>
</dbReference>
<dbReference type="Gene3D" id="1.10.443.10">
    <property type="entry name" value="Intergrase catalytic core"/>
    <property type="match status" value="1"/>
</dbReference>
<feature type="region of interest" description="Disordered" evidence="2">
    <location>
        <begin position="232"/>
        <end position="255"/>
    </location>
</feature>
<dbReference type="Pfam" id="PF00589">
    <property type="entry name" value="Phage_integrase"/>
    <property type="match status" value="1"/>
</dbReference>
<evidence type="ECO:0000256" key="1">
    <source>
        <dbReference type="ARBA" id="ARBA00023172"/>
    </source>
</evidence>
<evidence type="ECO:0000313" key="4">
    <source>
        <dbReference type="EMBL" id="KMW57691.1"/>
    </source>
</evidence>
<dbReference type="EMBL" id="LFTY01000002">
    <property type="protein sequence ID" value="KMW57691.1"/>
    <property type="molecule type" value="Genomic_DNA"/>
</dbReference>
<name>A0A0J9E4L8_9RHOB</name>
<feature type="compositionally biased region" description="Low complexity" evidence="2">
    <location>
        <begin position="232"/>
        <end position="242"/>
    </location>
</feature>
<dbReference type="SUPFAM" id="SSF56349">
    <property type="entry name" value="DNA breaking-rejoining enzymes"/>
    <property type="match status" value="1"/>
</dbReference>
<accession>A0A0J9E4L8</accession>
<dbReference type="InterPro" id="IPR011010">
    <property type="entry name" value="DNA_brk_join_enz"/>
</dbReference>
<dbReference type="AlphaFoldDB" id="A0A0J9E4L8"/>
<keyword evidence="1" id="KW-0233">DNA recombination</keyword>
<organism evidence="4 5">
    <name type="scientific">Candidatus Rhodobacter oscarellae</name>
    <dbReference type="NCBI Taxonomy" id="1675527"/>
    <lineage>
        <taxon>Bacteria</taxon>
        <taxon>Pseudomonadati</taxon>
        <taxon>Pseudomonadota</taxon>
        <taxon>Alphaproteobacteria</taxon>
        <taxon>Rhodobacterales</taxon>
        <taxon>Rhodobacter group</taxon>
        <taxon>Rhodobacter</taxon>
    </lineage>
</organism>
<gene>
    <name evidence="4" type="ORF">AIOL_002657</name>
</gene>
<proteinExistence type="predicted"/>
<protein>
    <submittedName>
        <fullName evidence="4">Integrase</fullName>
    </submittedName>
</protein>
<comment type="caution">
    <text evidence="4">The sequence shown here is derived from an EMBL/GenBank/DDBJ whole genome shotgun (WGS) entry which is preliminary data.</text>
</comment>
<sequence>MRRPTPCLHLERRPSSFYWRRRVPEFFSKNASNRFFVFSLKTDVVREAEVLARRLTWLSSLAFDYSRGVANMETGLMERVLTELVRFEIAASDYARAIAPERTREEAQMAAQRELALQDTLREALLLRNREVARAPVQAAAARLGVNINGNEENWMVIAYEAIRVLLDLSVERSKRDQGVFTASSHFFEAAIKEDTAPSMPVYCVEPATTAMHAAPVTQVVAEPATVTTSAPASAPLATSEPIQPSPPKPTKKASIKLSEAYEKYSEARLAGKEGKRPEELAVKAKGESWERNSFSNLKANAKLMIDVIGDKQLCDLTKADFIEAFSIIQRVPANHGKSSKEMRTIREIVEATDLDEQKNKARVHAQLKKAGASQANIEAAEHQESIARLRVNTVYRHMQDAQRVVRYMEALGYLSESFMENVMWSKSELERLEILQEDNSRKIWGDELPKLFRTPLFQGQIADIGDPMFWAVIIAVLHGLREEEVLQLSLDDIRTENGVVYFDIKVGAPWQRLKSKAATRRVPLHNSLIALGFLDLVAMRRREGEDRLFPHLTRGKNRKTLSENFTKDFTRFRKANDVYEKRIDFHSFRTQFNVEQIKARTDSELRHILMGHEMETVNLKHYGGDGHDLEYLHEIVQRVDIDVSMIQSPFADGKKAKVSDLEATRKRLRVV</sequence>
<dbReference type="InterPro" id="IPR002104">
    <property type="entry name" value="Integrase_catalytic"/>
</dbReference>
<dbReference type="OrthoDB" id="7222937at2"/>
<evidence type="ECO:0000313" key="5">
    <source>
        <dbReference type="Proteomes" id="UP000037178"/>
    </source>
</evidence>
<dbReference type="PATRIC" id="fig|1675527.3.peg.2783"/>
<dbReference type="RefSeq" id="WP_160314482.1">
    <property type="nucleotide sequence ID" value="NZ_LFTY01000002.1"/>
</dbReference>
<dbReference type="GO" id="GO:0006310">
    <property type="term" value="P:DNA recombination"/>
    <property type="evidence" value="ECO:0007669"/>
    <property type="project" value="UniProtKB-KW"/>
</dbReference>
<dbReference type="STRING" id="1675527.AIOL_002657"/>
<evidence type="ECO:0000256" key="2">
    <source>
        <dbReference type="SAM" id="MobiDB-lite"/>
    </source>
</evidence>
<dbReference type="Pfam" id="PF20172">
    <property type="entry name" value="DUF6538"/>
    <property type="match status" value="1"/>
</dbReference>
<dbReference type="CDD" id="cd01184">
    <property type="entry name" value="INT_C_like_1"/>
    <property type="match status" value="1"/>
</dbReference>
<dbReference type="GO" id="GO:0003677">
    <property type="term" value="F:DNA binding"/>
    <property type="evidence" value="ECO:0007669"/>
    <property type="project" value="InterPro"/>
</dbReference>
<dbReference type="GO" id="GO:0015074">
    <property type="term" value="P:DNA integration"/>
    <property type="evidence" value="ECO:0007669"/>
    <property type="project" value="InterPro"/>
</dbReference>
<dbReference type="Proteomes" id="UP000037178">
    <property type="component" value="Unassembled WGS sequence"/>
</dbReference>
<feature type="domain" description="Tyr recombinase" evidence="3">
    <location>
        <begin position="439"/>
        <end position="638"/>
    </location>
</feature>
<keyword evidence="5" id="KW-1185">Reference proteome</keyword>
<reference evidence="4 5" key="1">
    <citation type="submission" date="2015-06" db="EMBL/GenBank/DDBJ databases">
        <title>Draft genome sequence of an Alphaproteobacteria species associated to the Mediterranean sponge Oscarella lobularis.</title>
        <authorList>
            <person name="Jourda C."/>
            <person name="Santini S."/>
            <person name="Claverie J.-M."/>
        </authorList>
    </citation>
    <scope>NUCLEOTIDE SEQUENCE [LARGE SCALE GENOMIC DNA]</scope>
    <source>
        <strain evidence="4">IGS</strain>
    </source>
</reference>
<dbReference type="PROSITE" id="PS51898">
    <property type="entry name" value="TYR_RECOMBINASE"/>
    <property type="match status" value="1"/>
</dbReference>